<proteinExistence type="inferred from homology"/>
<gene>
    <name evidence="9" type="ORF">DPM19_19895</name>
</gene>
<keyword evidence="6 8" id="KW-0472">Membrane</keyword>
<organism evidence="9 10">
    <name type="scientific">Actinomadura craniellae</name>
    <dbReference type="NCBI Taxonomy" id="2231787"/>
    <lineage>
        <taxon>Bacteria</taxon>
        <taxon>Bacillati</taxon>
        <taxon>Actinomycetota</taxon>
        <taxon>Actinomycetes</taxon>
        <taxon>Streptosporangiales</taxon>
        <taxon>Thermomonosporaceae</taxon>
        <taxon>Actinomadura</taxon>
    </lineage>
</organism>
<evidence type="ECO:0000256" key="2">
    <source>
        <dbReference type="ARBA" id="ARBA00022448"/>
    </source>
</evidence>
<keyword evidence="3" id="KW-1003">Cell membrane</keyword>
<dbReference type="Pfam" id="PF00893">
    <property type="entry name" value="Multi_Drug_Res"/>
    <property type="match status" value="1"/>
</dbReference>
<comment type="subcellular location">
    <subcellularLocation>
        <location evidence="1 7">Cell membrane</location>
        <topology evidence="1 7">Multi-pass membrane protein</topology>
    </subcellularLocation>
</comment>
<evidence type="ECO:0000256" key="3">
    <source>
        <dbReference type="ARBA" id="ARBA00022475"/>
    </source>
</evidence>
<feature type="transmembrane region" description="Helical" evidence="8">
    <location>
        <begin position="82"/>
        <end position="100"/>
    </location>
</feature>
<reference evidence="9 10" key="1">
    <citation type="submission" date="2018-06" db="EMBL/GenBank/DDBJ databases">
        <title>Actinomadura craniellae sp. nov. isolated from marine sponge Craniella sp.</title>
        <authorList>
            <person name="Li L."/>
            <person name="Xu Q.H."/>
            <person name="Lin H.W."/>
            <person name="Lu Y.H."/>
        </authorList>
    </citation>
    <scope>NUCLEOTIDE SEQUENCE [LARGE SCALE GENOMIC DNA]</scope>
    <source>
        <strain evidence="9 10">LHW63021</strain>
    </source>
</reference>
<keyword evidence="4 7" id="KW-0812">Transmembrane</keyword>
<evidence type="ECO:0000256" key="6">
    <source>
        <dbReference type="ARBA" id="ARBA00023136"/>
    </source>
</evidence>
<dbReference type="InterPro" id="IPR045324">
    <property type="entry name" value="Small_multidrug_res"/>
</dbReference>
<keyword evidence="5 8" id="KW-1133">Transmembrane helix</keyword>
<evidence type="ECO:0000313" key="9">
    <source>
        <dbReference type="EMBL" id="RAY13341.1"/>
    </source>
</evidence>
<dbReference type="InterPro" id="IPR037185">
    <property type="entry name" value="EmrE-like"/>
</dbReference>
<dbReference type="OrthoDB" id="21828at2"/>
<name>A0A365H2L9_9ACTN</name>
<evidence type="ECO:0000256" key="7">
    <source>
        <dbReference type="RuleBase" id="RU003942"/>
    </source>
</evidence>
<evidence type="ECO:0000256" key="5">
    <source>
        <dbReference type="ARBA" id="ARBA00022989"/>
    </source>
</evidence>
<dbReference type="PANTHER" id="PTHR30561">
    <property type="entry name" value="SMR FAMILY PROTON-DEPENDENT DRUG EFFLUX TRANSPORTER SUGE"/>
    <property type="match status" value="1"/>
</dbReference>
<dbReference type="InterPro" id="IPR000390">
    <property type="entry name" value="Small_drug/metabolite_transptr"/>
</dbReference>
<comment type="caution">
    <text evidence="9">The sequence shown here is derived from an EMBL/GenBank/DDBJ whole genome shotgun (WGS) entry which is preliminary data.</text>
</comment>
<evidence type="ECO:0000256" key="4">
    <source>
        <dbReference type="ARBA" id="ARBA00022692"/>
    </source>
</evidence>
<evidence type="ECO:0000256" key="8">
    <source>
        <dbReference type="SAM" id="Phobius"/>
    </source>
</evidence>
<comment type="similarity">
    <text evidence="7">Belongs to the drug/metabolite transporter (DMT) superfamily. Small multidrug resistance (SMR) (TC 2.A.7.1) family.</text>
</comment>
<dbReference type="GO" id="GO:0005886">
    <property type="term" value="C:plasma membrane"/>
    <property type="evidence" value="ECO:0007669"/>
    <property type="project" value="UniProtKB-SubCell"/>
</dbReference>
<dbReference type="SUPFAM" id="SSF103481">
    <property type="entry name" value="Multidrug resistance efflux transporter EmrE"/>
    <property type="match status" value="1"/>
</dbReference>
<keyword evidence="2" id="KW-0813">Transport</keyword>
<dbReference type="RefSeq" id="WP_111869465.1">
    <property type="nucleotide sequence ID" value="NZ_QLYX01000009.1"/>
</dbReference>
<dbReference type="GO" id="GO:0022857">
    <property type="term" value="F:transmembrane transporter activity"/>
    <property type="evidence" value="ECO:0007669"/>
    <property type="project" value="InterPro"/>
</dbReference>
<dbReference type="EMBL" id="QLYX01000009">
    <property type="protein sequence ID" value="RAY13341.1"/>
    <property type="molecule type" value="Genomic_DNA"/>
</dbReference>
<dbReference type="Proteomes" id="UP000251891">
    <property type="component" value="Unassembled WGS sequence"/>
</dbReference>
<keyword evidence="10" id="KW-1185">Reference proteome</keyword>
<dbReference type="PANTHER" id="PTHR30561:SF0">
    <property type="entry name" value="GUANIDINIUM EXPORTER"/>
    <property type="match status" value="1"/>
</dbReference>
<accession>A0A365H2L9</accession>
<dbReference type="Gene3D" id="1.10.3730.20">
    <property type="match status" value="1"/>
</dbReference>
<dbReference type="AlphaFoldDB" id="A0A365H2L9"/>
<evidence type="ECO:0000256" key="1">
    <source>
        <dbReference type="ARBA" id="ARBA00004651"/>
    </source>
</evidence>
<feature type="transmembrane region" description="Helical" evidence="8">
    <location>
        <begin position="33"/>
        <end position="50"/>
    </location>
</feature>
<feature type="transmembrane region" description="Helical" evidence="8">
    <location>
        <begin position="57"/>
        <end position="76"/>
    </location>
</feature>
<sequence>MSWILLVLSGVLEAVWATALGRSQGFTKPVATVVFAVALVVSMAGLAYAMRELPVGTSYVVWVGIGAVLTAAYGMLTGAEPASVLKVLFLAGIVGCIIGLKATTH</sequence>
<evidence type="ECO:0000313" key="10">
    <source>
        <dbReference type="Proteomes" id="UP000251891"/>
    </source>
</evidence>
<protein>
    <submittedName>
        <fullName evidence="9">QacE family quaternary ammonium compound efflux SMR transporter</fullName>
    </submittedName>
</protein>